<keyword evidence="1" id="KW-0175">Coiled coil</keyword>
<organism evidence="3 4">
    <name type="scientific">Ancylostoma caninum</name>
    <name type="common">Dog hookworm</name>
    <dbReference type="NCBI Taxonomy" id="29170"/>
    <lineage>
        <taxon>Eukaryota</taxon>
        <taxon>Metazoa</taxon>
        <taxon>Ecdysozoa</taxon>
        <taxon>Nematoda</taxon>
        <taxon>Chromadorea</taxon>
        <taxon>Rhabditida</taxon>
        <taxon>Rhabditina</taxon>
        <taxon>Rhabditomorpha</taxon>
        <taxon>Strongyloidea</taxon>
        <taxon>Ancylostomatidae</taxon>
        <taxon>Ancylostomatinae</taxon>
        <taxon>Ancylostoma</taxon>
    </lineage>
</organism>
<protein>
    <recommendedName>
        <fullName evidence="5">SXP/RAL-2 family protein Ani s 5-like cation-binding domain-containing protein</fullName>
    </recommendedName>
</protein>
<dbReference type="Proteomes" id="UP000252519">
    <property type="component" value="Unassembled WGS sequence"/>
</dbReference>
<evidence type="ECO:0000313" key="3">
    <source>
        <dbReference type="EMBL" id="RCN42645.1"/>
    </source>
</evidence>
<feature type="chain" id="PRO_5016687906" description="SXP/RAL-2 family protein Ani s 5-like cation-binding domain-containing protein" evidence="2">
    <location>
        <begin position="19"/>
        <end position="155"/>
    </location>
</feature>
<reference evidence="3 4" key="1">
    <citation type="submission" date="2014-10" db="EMBL/GenBank/DDBJ databases">
        <title>Draft genome of the hookworm Ancylostoma caninum.</title>
        <authorList>
            <person name="Mitreva M."/>
        </authorList>
    </citation>
    <scope>NUCLEOTIDE SEQUENCE [LARGE SCALE GENOMIC DNA]</scope>
    <source>
        <strain evidence="3 4">Baltimore</strain>
    </source>
</reference>
<keyword evidence="2" id="KW-0732">Signal</keyword>
<feature type="signal peptide" evidence="2">
    <location>
        <begin position="1"/>
        <end position="18"/>
    </location>
</feature>
<sequence length="155" mass="18463">MLTTTLLFSLLLYATVSADPEQEAIPIGRDLPRARARPHWRRYRGRSRGHHHLTASDDHLRQLEEYEAQRQAYKKAANAAQDQYYNNYLDRMKEYAAQVYTRRYNQLLQQQVAERQRYLETMRQFGVSDRDLPSTVAEAPEERPKFVFIYISFVY</sequence>
<gene>
    <name evidence="3" type="ORF">ANCCAN_11357</name>
</gene>
<evidence type="ECO:0000313" key="4">
    <source>
        <dbReference type="Proteomes" id="UP000252519"/>
    </source>
</evidence>
<keyword evidence="4" id="KW-1185">Reference proteome</keyword>
<dbReference type="AlphaFoldDB" id="A0A368GI31"/>
<comment type="caution">
    <text evidence="3">The sequence shown here is derived from an EMBL/GenBank/DDBJ whole genome shotgun (WGS) entry which is preliminary data.</text>
</comment>
<proteinExistence type="predicted"/>
<accession>A0A368GI31</accession>
<evidence type="ECO:0000256" key="2">
    <source>
        <dbReference type="SAM" id="SignalP"/>
    </source>
</evidence>
<dbReference type="EMBL" id="JOJR01000184">
    <property type="protein sequence ID" value="RCN42645.1"/>
    <property type="molecule type" value="Genomic_DNA"/>
</dbReference>
<feature type="coiled-coil region" evidence="1">
    <location>
        <begin position="56"/>
        <end position="83"/>
    </location>
</feature>
<evidence type="ECO:0008006" key="5">
    <source>
        <dbReference type="Google" id="ProtNLM"/>
    </source>
</evidence>
<name>A0A368GI31_ANCCA</name>
<evidence type="ECO:0000256" key="1">
    <source>
        <dbReference type="SAM" id="Coils"/>
    </source>
</evidence>